<evidence type="ECO:0000256" key="1">
    <source>
        <dbReference type="ARBA" id="ARBA00006974"/>
    </source>
</evidence>
<accession>A0AAD5J319</accession>
<comment type="similarity">
    <text evidence="1">Belongs to the ARG7 family.</text>
</comment>
<dbReference type="InterPro" id="IPR003676">
    <property type="entry name" value="SAUR_fam"/>
</dbReference>
<evidence type="ECO:0000313" key="4">
    <source>
        <dbReference type="EMBL" id="KAI9184708.1"/>
    </source>
</evidence>
<dbReference type="Pfam" id="PF02519">
    <property type="entry name" value="Auxin_inducible"/>
    <property type="match status" value="1"/>
</dbReference>
<dbReference type="PANTHER" id="PTHR31175">
    <property type="entry name" value="AUXIN-RESPONSIVE FAMILY PROTEIN"/>
    <property type="match status" value="1"/>
</dbReference>
<dbReference type="AlphaFoldDB" id="A0AAD5J319"/>
<gene>
    <name evidence="4" type="ORF">LWI28_000222</name>
</gene>
<organism evidence="4 5">
    <name type="scientific">Acer negundo</name>
    <name type="common">Box elder</name>
    <dbReference type="NCBI Taxonomy" id="4023"/>
    <lineage>
        <taxon>Eukaryota</taxon>
        <taxon>Viridiplantae</taxon>
        <taxon>Streptophyta</taxon>
        <taxon>Embryophyta</taxon>
        <taxon>Tracheophyta</taxon>
        <taxon>Spermatophyta</taxon>
        <taxon>Magnoliopsida</taxon>
        <taxon>eudicotyledons</taxon>
        <taxon>Gunneridae</taxon>
        <taxon>Pentapetalae</taxon>
        <taxon>rosids</taxon>
        <taxon>malvids</taxon>
        <taxon>Sapindales</taxon>
        <taxon>Sapindaceae</taxon>
        <taxon>Hippocastanoideae</taxon>
        <taxon>Acereae</taxon>
        <taxon>Acer</taxon>
    </lineage>
</organism>
<keyword evidence="2" id="KW-0217">Developmental protein</keyword>
<comment type="caution">
    <text evidence="4">The sequence shown here is derived from an EMBL/GenBank/DDBJ whole genome shotgun (WGS) entry which is preliminary data.</text>
</comment>
<sequence length="279" mass="31430">MQWAVRSLLSNGNAVITAVLERFRVANPMMLRPVVFSRFQSTSSARMEEHGFESTLIADVLKAKGKGADGSWLRCTTDDSVYNAVKSISFYWTVTAKRILRSNFVSKVRISYLFNQNLHSITMISSRRLIKLARKQLKKACDEAPGESRLQKITVIMARTYQYQLLIKAILLCTPQMKQVISIVMLQQARFTIPLKYLGKSVFRELLRMSEEVLGIPNNGPITLLCDSTFLKYVLALVRGGISEGLEKSQKTFPETCHFSVSSLGQSLSSHQQTPICSH</sequence>
<name>A0AAD5J319_ACENE</name>
<reference evidence="4" key="1">
    <citation type="journal article" date="2022" name="Plant J.">
        <title>Strategies of tolerance reflected in two North American maple genomes.</title>
        <authorList>
            <person name="McEvoy S.L."/>
            <person name="Sezen U.U."/>
            <person name="Trouern-Trend A."/>
            <person name="McMahon S.M."/>
            <person name="Schaberg P.G."/>
            <person name="Yang J."/>
            <person name="Wegrzyn J.L."/>
            <person name="Swenson N.G."/>
        </authorList>
    </citation>
    <scope>NUCLEOTIDE SEQUENCE</scope>
    <source>
        <strain evidence="4">91603</strain>
    </source>
</reference>
<dbReference type="GO" id="GO:0009733">
    <property type="term" value="P:response to auxin"/>
    <property type="evidence" value="ECO:0007669"/>
    <property type="project" value="InterPro"/>
</dbReference>
<evidence type="ECO:0000256" key="2">
    <source>
        <dbReference type="ARBA" id="ARBA00022473"/>
    </source>
</evidence>
<protein>
    <submittedName>
        <fullName evidence="4">Uncharacterized protein</fullName>
    </submittedName>
</protein>
<evidence type="ECO:0000313" key="5">
    <source>
        <dbReference type="Proteomes" id="UP001064489"/>
    </source>
</evidence>
<keyword evidence="5" id="KW-1185">Reference proteome</keyword>
<dbReference type="Proteomes" id="UP001064489">
    <property type="component" value="Chromosome 3"/>
</dbReference>
<proteinExistence type="inferred from homology"/>
<dbReference type="EMBL" id="JAJSOW010000100">
    <property type="protein sequence ID" value="KAI9184708.1"/>
    <property type="molecule type" value="Genomic_DNA"/>
</dbReference>
<keyword evidence="3" id="KW-0341">Growth regulation</keyword>
<dbReference type="PANTHER" id="PTHR31175:SF104">
    <property type="entry name" value="SAUR-LIKE AUXIN-RESPONSIVE FAMILY PROTEIN"/>
    <property type="match status" value="1"/>
</dbReference>
<reference evidence="4" key="2">
    <citation type="submission" date="2023-02" db="EMBL/GenBank/DDBJ databases">
        <authorList>
            <person name="Swenson N.G."/>
            <person name="Wegrzyn J.L."/>
            <person name="Mcevoy S.L."/>
        </authorList>
    </citation>
    <scope>NUCLEOTIDE SEQUENCE</scope>
    <source>
        <strain evidence="4">91603</strain>
        <tissue evidence="4">Leaf</tissue>
    </source>
</reference>
<evidence type="ECO:0000256" key="3">
    <source>
        <dbReference type="ARBA" id="ARBA00022604"/>
    </source>
</evidence>